<dbReference type="EMBL" id="WAAU01000081">
    <property type="protein sequence ID" value="KAB1151711.1"/>
    <property type="molecule type" value="Genomic_DNA"/>
</dbReference>
<evidence type="ECO:0000313" key="1">
    <source>
        <dbReference type="EMBL" id="KAB1151711.1"/>
    </source>
</evidence>
<protein>
    <submittedName>
        <fullName evidence="1">Uncharacterized protein</fullName>
    </submittedName>
</protein>
<reference evidence="1 2" key="1">
    <citation type="submission" date="2019-09" db="EMBL/GenBank/DDBJ databases">
        <authorList>
            <person name="Cao W.R."/>
        </authorList>
    </citation>
    <scope>NUCLEOTIDE SEQUENCE [LARGE SCALE GENOMIC DNA]</scope>
    <source>
        <strain evidence="2">a4</strain>
    </source>
</reference>
<sequence length="71" mass="7517">MKKSILNIGKALGKGEQKKINGGSPCDYYIDNGLCFGPVPGCLPCGQMSGYPGASMCVLVHVSCMDENEFN</sequence>
<dbReference type="OrthoDB" id="1163945at2"/>
<accession>A0A7J5A502</accession>
<proteinExistence type="predicted"/>
<name>A0A7J5A502_9FLAO</name>
<dbReference type="Proteomes" id="UP000467305">
    <property type="component" value="Unassembled WGS sequence"/>
</dbReference>
<keyword evidence="2" id="KW-1185">Reference proteome</keyword>
<organism evidence="1 2">
    <name type="scientific">Tenacibaculum aiptasiae</name>
    <dbReference type="NCBI Taxonomy" id="426481"/>
    <lineage>
        <taxon>Bacteria</taxon>
        <taxon>Pseudomonadati</taxon>
        <taxon>Bacteroidota</taxon>
        <taxon>Flavobacteriia</taxon>
        <taxon>Flavobacteriales</taxon>
        <taxon>Flavobacteriaceae</taxon>
        <taxon>Tenacibaculum</taxon>
    </lineage>
</organism>
<gene>
    <name evidence="1" type="ORF">F7018_18045</name>
</gene>
<evidence type="ECO:0000313" key="2">
    <source>
        <dbReference type="Proteomes" id="UP000467305"/>
    </source>
</evidence>
<dbReference type="AlphaFoldDB" id="A0A7J5A502"/>
<comment type="caution">
    <text evidence="1">The sequence shown here is derived from an EMBL/GenBank/DDBJ whole genome shotgun (WGS) entry which is preliminary data.</text>
</comment>
<dbReference type="RefSeq" id="WP_150901493.1">
    <property type="nucleotide sequence ID" value="NZ_WAAU01000081.1"/>
</dbReference>